<dbReference type="Proteomes" id="UP000603545">
    <property type="component" value="Unassembled WGS sequence"/>
</dbReference>
<proteinExistence type="predicted"/>
<dbReference type="AlphaFoldDB" id="A0A8J6N225"/>
<protein>
    <submittedName>
        <fullName evidence="1">Pilus assembly protein HicB</fullName>
    </submittedName>
</protein>
<accession>A0A8J6N225</accession>
<dbReference type="EMBL" id="JACNLL010000006">
    <property type="protein sequence ID" value="MBC8198459.1"/>
    <property type="molecule type" value="Genomic_DNA"/>
</dbReference>
<evidence type="ECO:0000313" key="2">
    <source>
        <dbReference type="Proteomes" id="UP000603545"/>
    </source>
</evidence>
<name>A0A8J6N225_9BACT</name>
<organism evidence="1 2">
    <name type="scientific">Candidatus Desulfaltia bathyphila</name>
    <dbReference type="NCBI Taxonomy" id="2841697"/>
    <lineage>
        <taxon>Bacteria</taxon>
        <taxon>Pseudomonadati</taxon>
        <taxon>Thermodesulfobacteriota</taxon>
        <taxon>Desulfobacteria</taxon>
        <taxon>Desulfobacterales</taxon>
        <taxon>Desulfobacterales incertae sedis</taxon>
        <taxon>Candidatus Desulfaltia</taxon>
    </lineage>
</organism>
<sequence length="73" mass="8668">MKTSDKYHKWVEWSEEDQVYIGKCPDLITGIHGDDPQQVYKELCEVIEDIIHHFDFEKRPLPSPQVRPMRDVA</sequence>
<reference evidence="1 2" key="1">
    <citation type="submission" date="2020-08" db="EMBL/GenBank/DDBJ databases">
        <title>Bridging the membrane lipid divide: bacteria of the FCB group superphylum have the potential to synthesize archaeal ether lipids.</title>
        <authorList>
            <person name="Villanueva L."/>
            <person name="Von Meijenfeldt F.A.B."/>
            <person name="Westbye A.B."/>
            <person name="Yadav S."/>
            <person name="Hopmans E.C."/>
            <person name="Dutilh B.E."/>
            <person name="Sinninghe Damste J.S."/>
        </authorList>
    </citation>
    <scope>NUCLEOTIDE SEQUENCE [LARGE SCALE GENOMIC DNA]</scope>
    <source>
        <strain evidence="1">NIOZ-UU82</strain>
    </source>
</reference>
<evidence type="ECO:0000313" key="1">
    <source>
        <dbReference type="EMBL" id="MBC8198459.1"/>
    </source>
</evidence>
<gene>
    <name evidence="1" type="ORF">H8E80_00205</name>
</gene>
<dbReference type="SUPFAM" id="SSF143100">
    <property type="entry name" value="TTHA1013/TTHA0281-like"/>
    <property type="match status" value="1"/>
</dbReference>
<dbReference type="InterPro" id="IPR035069">
    <property type="entry name" value="TTHA1013/TTHA0281-like"/>
</dbReference>
<comment type="caution">
    <text evidence="1">The sequence shown here is derived from an EMBL/GenBank/DDBJ whole genome shotgun (WGS) entry which is preliminary data.</text>
</comment>